<proteinExistence type="predicted"/>
<accession>A0ABR1WSV3</accession>
<comment type="caution">
    <text evidence="2">The sequence shown here is derived from an EMBL/GenBank/DDBJ whole genome shotgun (WGS) entry which is preliminary data.</text>
</comment>
<name>A0ABR1WSV3_9PEZI</name>
<evidence type="ECO:0000256" key="1">
    <source>
        <dbReference type="SAM" id="MobiDB-lite"/>
    </source>
</evidence>
<reference evidence="2 3" key="1">
    <citation type="submission" date="2023-01" db="EMBL/GenBank/DDBJ databases">
        <title>Analysis of 21 Apiospora genomes using comparative genomics revels a genus with tremendous synthesis potential of carbohydrate active enzymes and secondary metabolites.</title>
        <authorList>
            <person name="Sorensen T."/>
        </authorList>
    </citation>
    <scope>NUCLEOTIDE SEQUENCE [LARGE SCALE GENOMIC DNA]</scope>
    <source>
        <strain evidence="2 3">CBS 135458</strain>
    </source>
</reference>
<organism evidence="2 3">
    <name type="scientific">Apiospora phragmitis</name>
    <dbReference type="NCBI Taxonomy" id="2905665"/>
    <lineage>
        <taxon>Eukaryota</taxon>
        <taxon>Fungi</taxon>
        <taxon>Dikarya</taxon>
        <taxon>Ascomycota</taxon>
        <taxon>Pezizomycotina</taxon>
        <taxon>Sordariomycetes</taxon>
        <taxon>Xylariomycetidae</taxon>
        <taxon>Amphisphaeriales</taxon>
        <taxon>Apiosporaceae</taxon>
        <taxon>Apiospora</taxon>
    </lineage>
</organism>
<sequence>MSTDTGNSGSWSTTPASKLGTDASCAVEEGHSTPNEVREWRSYIQQMKRERCARLNCKPDPALQTVCGFKVCYQMAAAAAAVFAADRRAAEKASASMNPSELTIAFITSLNQINQAAMRRNQAINAASTSTKSLTTSKNISFAGVAPPIPRRRRRTS</sequence>
<protein>
    <submittedName>
        <fullName evidence="2">Uncharacterized protein</fullName>
    </submittedName>
</protein>
<gene>
    <name evidence="2" type="ORF">PG994_001181</name>
</gene>
<keyword evidence="3" id="KW-1185">Reference proteome</keyword>
<dbReference type="Proteomes" id="UP001480595">
    <property type="component" value="Unassembled WGS sequence"/>
</dbReference>
<feature type="compositionally biased region" description="Polar residues" evidence="1">
    <location>
        <begin position="1"/>
        <end position="16"/>
    </location>
</feature>
<evidence type="ECO:0000313" key="2">
    <source>
        <dbReference type="EMBL" id="KAK8086207.1"/>
    </source>
</evidence>
<feature type="region of interest" description="Disordered" evidence="1">
    <location>
        <begin position="1"/>
        <end position="32"/>
    </location>
</feature>
<dbReference type="GeneID" id="92085653"/>
<evidence type="ECO:0000313" key="3">
    <source>
        <dbReference type="Proteomes" id="UP001480595"/>
    </source>
</evidence>
<dbReference type="RefSeq" id="XP_066720731.1">
    <property type="nucleotide sequence ID" value="XM_066852590.1"/>
</dbReference>
<dbReference type="EMBL" id="JAQQWL010000002">
    <property type="protein sequence ID" value="KAK8086207.1"/>
    <property type="molecule type" value="Genomic_DNA"/>
</dbReference>